<feature type="non-terminal residue" evidence="2">
    <location>
        <position position="83"/>
    </location>
</feature>
<organism evidence="2 3">
    <name type="scientific">Cirrhinus mrigala</name>
    <name type="common">Mrigala</name>
    <dbReference type="NCBI Taxonomy" id="683832"/>
    <lineage>
        <taxon>Eukaryota</taxon>
        <taxon>Metazoa</taxon>
        <taxon>Chordata</taxon>
        <taxon>Craniata</taxon>
        <taxon>Vertebrata</taxon>
        <taxon>Euteleostomi</taxon>
        <taxon>Actinopterygii</taxon>
        <taxon>Neopterygii</taxon>
        <taxon>Teleostei</taxon>
        <taxon>Ostariophysi</taxon>
        <taxon>Cypriniformes</taxon>
        <taxon>Cyprinidae</taxon>
        <taxon>Labeoninae</taxon>
        <taxon>Labeonini</taxon>
        <taxon>Cirrhinus</taxon>
    </lineage>
</organism>
<dbReference type="Gene3D" id="1.10.10.60">
    <property type="entry name" value="Homeodomain-like"/>
    <property type="match status" value="1"/>
</dbReference>
<dbReference type="EMBL" id="JAMKFB020000021">
    <property type="protein sequence ID" value="KAL0162581.1"/>
    <property type="molecule type" value="Genomic_DNA"/>
</dbReference>
<keyword evidence="3" id="KW-1185">Reference proteome</keyword>
<accession>A0ABD0NMW8</accession>
<comment type="caution">
    <text evidence="2">The sequence shown here is derived from an EMBL/GenBank/DDBJ whole genome shotgun (WGS) entry which is preliminary data.</text>
</comment>
<dbReference type="SUPFAM" id="SSF89000">
    <property type="entry name" value="post-HMGL domain-like"/>
    <property type="match status" value="1"/>
</dbReference>
<dbReference type="AlphaFoldDB" id="A0ABD0NMW8"/>
<dbReference type="PANTHER" id="PTHR43778">
    <property type="entry name" value="PYRUVATE CARBOXYLASE"/>
    <property type="match status" value="1"/>
</dbReference>
<feature type="domain" description="Carboxylase conserved" evidence="1">
    <location>
        <begin position="2"/>
        <end position="83"/>
    </location>
</feature>
<dbReference type="Pfam" id="PF02436">
    <property type="entry name" value="PYC_OADA"/>
    <property type="match status" value="1"/>
</dbReference>
<proteinExistence type="predicted"/>
<reference evidence="2 3" key="1">
    <citation type="submission" date="2024-05" db="EMBL/GenBank/DDBJ databases">
        <title>Genome sequencing and assembly of Indian major carp, Cirrhinus mrigala (Hamilton, 1822).</title>
        <authorList>
            <person name="Mohindra V."/>
            <person name="Chowdhury L.M."/>
            <person name="Lal K."/>
            <person name="Jena J.K."/>
        </authorList>
    </citation>
    <scope>NUCLEOTIDE SEQUENCE [LARGE SCALE GENOMIC DNA]</scope>
    <source>
        <strain evidence="2">CM1030</strain>
        <tissue evidence="2">Blood</tissue>
    </source>
</reference>
<evidence type="ECO:0000259" key="1">
    <source>
        <dbReference type="Pfam" id="PF02436"/>
    </source>
</evidence>
<dbReference type="InterPro" id="IPR003379">
    <property type="entry name" value="Carboxylase_cons_dom"/>
</dbReference>
<sequence>VLKSLPRVEGRPGASLPPMDFQVLEKQLRDAHGDEITPEDVMSAAMYPKVFQEFKEFTRTFGPVDCLDTRLFLDGPKIAEEFE</sequence>
<name>A0ABD0NMW8_CIRMR</name>
<gene>
    <name evidence="2" type="ORF">M9458_041977</name>
</gene>
<dbReference type="PANTHER" id="PTHR43778:SF2">
    <property type="entry name" value="PYRUVATE CARBOXYLASE, MITOCHONDRIAL"/>
    <property type="match status" value="1"/>
</dbReference>
<dbReference type="InterPro" id="IPR055268">
    <property type="entry name" value="PCB-like"/>
</dbReference>
<feature type="non-terminal residue" evidence="2">
    <location>
        <position position="1"/>
    </location>
</feature>
<evidence type="ECO:0000313" key="3">
    <source>
        <dbReference type="Proteomes" id="UP001529510"/>
    </source>
</evidence>
<protein>
    <recommendedName>
        <fullName evidence="1">Carboxylase conserved domain-containing protein</fullName>
    </recommendedName>
</protein>
<dbReference type="FunFam" id="1.10.10.60:FF:000512">
    <property type="entry name" value="Pyruvate carboxylase, mitochondrial"/>
    <property type="match status" value="1"/>
</dbReference>
<evidence type="ECO:0000313" key="2">
    <source>
        <dbReference type="EMBL" id="KAL0162581.1"/>
    </source>
</evidence>
<dbReference type="Proteomes" id="UP001529510">
    <property type="component" value="Unassembled WGS sequence"/>
</dbReference>